<dbReference type="Pfam" id="PF01546">
    <property type="entry name" value="Peptidase_M20"/>
    <property type="match status" value="1"/>
</dbReference>
<dbReference type="GO" id="GO:0016787">
    <property type="term" value="F:hydrolase activity"/>
    <property type="evidence" value="ECO:0007669"/>
    <property type="project" value="UniProtKB-KW"/>
</dbReference>
<dbReference type="EMBL" id="VUMZ01000007">
    <property type="protein sequence ID" value="MST52336.1"/>
    <property type="molecule type" value="Genomic_DNA"/>
</dbReference>
<protein>
    <submittedName>
        <fullName evidence="1">M20/M25/M40 family metallo-hydrolase</fullName>
    </submittedName>
</protein>
<dbReference type="PANTHER" id="PTHR43808">
    <property type="entry name" value="ACETYLORNITHINE DEACETYLASE"/>
    <property type="match status" value="1"/>
</dbReference>
<dbReference type="Gene3D" id="3.40.630.10">
    <property type="entry name" value="Zn peptidases"/>
    <property type="match status" value="1"/>
</dbReference>
<dbReference type="GeneID" id="303115358"/>
<reference evidence="1 2" key="1">
    <citation type="submission" date="2019-08" db="EMBL/GenBank/DDBJ databases">
        <title>In-depth cultivation of the pig gut microbiome towards novel bacterial diversity and tailored functional studies.</title>
        <authorList>
            <person name="Wylensek D."/>
            <person name="Hitch T.C.A."/>
            <person name="Clavel T."/>
        </authorList>
    </citation>
    <scope>NUCLEOTIDE SEQUENCE [LARGE SCALE GENOMIC DNA]</scope>
    <source>
        <strain evidence="1 2">WCA-MUC-591-APC-3H</strain>
    </source>
</reference>
<keyword evidence="1" id="KW-0378">Hydrolase</keyword>
<name>A0A6L5Y6T6_9FIRM</name>
<dbReference type="SUPFAM" id="SSF53187">
    <property type="entry name" value="Zn-dependent exopeptidases"/>
    <property type="match status" value="1"/>
</dbReference>
<dbReference type="PIRSF" id="PIRSF010386">
    <property type="entry name" value="RocB"/>
    <property type="match status" value="1"/>
</dbReference>
<gene>
    <name evidence="1" type="ORF">FYJ64_08445</name>
</gene>
<dbReference type="InterPro" id="IPR012166">
    <property type="entry name" value="Uncharacterised_RocB"/>
</dbReference>
<organism evidence="1 2">
    <name type="scientific">Hornefia butyriciproducens</name>
    <dbReference type="NCBI Taxonomy" id="2652293"/>
    <lineage>
        <taxon>Bacteria</taxon>
        <taxon>Bacillati</taxon>
        <taxon>Bacillota</taxon>
        <taxon>Clostridia</taxon>
        <taxon>Peptostreptococcales</taxon>
        <taxon>Anaerovoracaceae</taxon>
        <taxon>Hornefia</taxon>
    </lineage>
</organism>
<dbReference type="InterPro" id="IPR002933">
    <property type="entry name" value="Peptidase_M20"/>
</dbReference>
<sequence>MNLNSYERVKELTQNMVAIPSINKEPGGESAVARYVRDFYLSLPYFRKYPNQVNYFQTKEDFVERHSTMAYVKGTKGTSNRTVILIGHIDTVGVDDFGTIREYAFRCGELPEKLRESFVLSQEVIDDIESGEYMFGRGVLDMKSGVAGHMYLIQYFSEHPEELNGNLLAIAECDEEDNSKGIITALDILAELKRTEGFEYVACVNADYSTNYAPGDENRYVYYGSIGKLLPCFAVFGKEAHVGQAFSAFDPNLLLANITRKISLNTELCDIAHGEVTIPPISLKQMDTKVSYTVQTALTALGYYNFFTHGWDPSVVLDKSRSIAEKAFDETIDYLNDQYRRFCELSKVDFCQLPWETKVYTWSEFYNMLAEEHGEAFTTAIRDFTVRLHREDPTLDLRLFGLRVIQEAWEWSEDKSPAVIVYFGSIFSARIEMTGRTEKEKALLDAVEAAIEKIRPEADRQIKTRMFYPYISDSSFMAVCDDTLAIQEMIANMPQYGVKYSHPVEKIQQVDVPVVNIGTFGHDGHMLTERVDMRHTFQNVPNITYEVVTRLLE</sequence>
<evidence type="ECO:0000313" key="1">
    <source>
        <dbReference type="EMBL" id="MST52336.1"/>
    </source>
</evidence>
<dbReference type="AlphaFoldDB" id="A0A6L5Y6T6"/>
<keyword evidence="2" id="KW-1185">Reference proteome</keyword>
<evidence type="ECO:0000313" key="2">
    <source>
        <dbReference type="Proteomes" id="UP000474676"/>
    </source>
</evidence>
<dbReference type="Proteomes" id="UP000474676">
    <property type="component" value="Unassembled WGS sequence"/>
</dbReference>
<dbReference type="RefSeq" id="WP_154574733.1">
    <property type="nucleotide sequence ID" value="NZ_VUMZ01000007.1"/>
</dbReference>
<dbReference type="PANTHER" id="PTHR43808:SF27">
    <property type="entry name" value="PROTEIN ROCB"/>
    <property type="match status" value="1"/>
</dbReference>
<proteinExistence type="predicted"/>
<accession>A0A6L5Y6T6</accession>
<comment type="caution">
    <text evidence="1">The sequence shown here is derived from an EMBL/GenBank/DDBJ whole genome shotgun (WGS) entry which is preliminary data.</text>
</comment>
<dbReference type="InterPro" id="IPR050072">
    <property type="entry name" value="Peptidase_M20A"/>
</dbReference>